<keyword evidence="5" id="KW-1185">Reference proteome</keyword>
<dbReference type="STRING" id="56646.A0A2L2TB92"/>
<keyword evidence="2" id="KW-0732">Signal</keyword>
<organism evidence="4 5">
    <name type="scientific">Fusarium venenatum</name>
    <dbReference type="NCBI Taxonomy" id="56646"/>
    <lineage>
        <taxon>Eukaryota</taxon>
        <taxon>Fungi</taxon>
        <taxon>Dikarya</taxon>
        <taxon>Ascomycota</taxon>
        <taxon>Pezizomycotina</taxon>
        <taxon>Sordariomycetes</taxon>
        <taxon>Hypocreomycetidae</taxon>
        <taxon>Hypocreales</taxon>
        <taxon>Nectriaceae</taxon>
        <taxon>Fusarium</taxon>
    </lineage>
</organism>
<sequence length="570" mass="60870">MKWQSFLAFMSAVRVATGLKLIDEPEDNGVICYTYLSAYLAAVDVETAGPVPVLPTTRGILPPYFTNRSTSAVPLSTFPADRESSTVLQGLDSTAALFTSSDFAIPTEFTDIVSPTRAISSDVSTTSSEAEVTSQTVILFIVPDTVNERRRLVKRDIPGGFVNGVNPVDICTDADIFRLADGQLLDNGNPVYYGGEPYKPFGSDDTPPDGATTRKFANVNGSLVFTSSLLPGTGFCQDDSGQVYITFGSRPPGCDPVLLQSAPLLPTSSTDSTVATISADVSSTSESSLEPLFSSVFSTDSAAIGPLPEETTTSISTTTLSEESGTSTQLDTTTAAEETTTTIATTTTDCDSVMVLTTVALLNPTPVIGNSVSLDDAVEAVVLPFDVAGSGQSTVHVSENGVISVGSNNGASTYTNGELPSLRLPPIAVCPYWDDLFLYRNRLNVIVYEVFDGQHGTQATFEWVVGRYNFPRDDTDRSLFHFTATFYKNFPQIFRFSYYTTADEGSGATTGVQNGVIEDYRQISFDRADSVLDGTSVFINLLTGGYETVPFDNTECGKGDPFDGSTIFAE</sequence>
<evidence type="ECO:0000313" key="5">
    <source>
        <dbReference type="Proteomes" id="UP000245910"/>
    </source>
</evidence>
<name>A0A2L2TB92_9HYPO</name>
<dbReference type="InterPro" id="IPR057230">
    <property type="entry name" value="DUF7908"/>
</dbReference>
<proteinExistence type="predicted"/>
<dbReference type="EMBL" id="LN649230">
    <property type="protein sequence ID" value="CEI60206.1"/>
    <property type="molecule type" value="Genomic_DNA"/>
</dbReference>
<feature type="compositionally biased region" description="Low complexity" evidence="1">
    <location>
        <begin position="309"/>
        <end position="337"/>
    </location>
</feature>
<protein>
    <recommendedName>
        <fullName evidence="3">DUF7908 domain-containing protein</fullName>
    </recommendedName>
</protein>
<feature type="signal peptide" evidence="2">
    <location>
        <begin position="1"/>
        <end position="18"/>
    </location>
</feature>
<reference evidence="5" key="1">
    <citation type="submission" date="2014-10" db="EMBL/GenBank/DDBJ databases">
        <authorList>
            <person name="King R."/>
        </authorList>
    </citation>
    <scope>NUCLEOTIDE SEQUENCE [LARGE SCALE GENOMIC DNA]</scope>
    <source>
        <strain evidence="5">A3/5</strain>
    </source>
</reference>
<feature type="domain" description="DUF7908" evidence="3">
    <location>
        <begin position="140"/>
        <end position="261"/>
    </location>
</feature>
<evidence type="ECO:0000259" key="3">
    <source>
        <dbReference type="Pfam" id="PF25485"/>
    </source>
</evidence>
<evidence type="ECO:0000256" key="2">
    <source>
        <dbReference type="SAM" id="SignalP"/>
    </source>
</evidence>
<feature type="chain" id="PRO_5014914945" description="DUF7908 domain-containing protein" evidence="2">
    <location>
        <begin position="19"/>
        <end position="570"/>
    </location>
</feature>
<dbReference type="AlphaFoldDB" id="A0A2L2TB92"/>
<accession>A0A2L2TB92</accession>
<evidence type="ECO:0000256" key="1">
    <source>
        <dbReference type="SAM" id="MobiDB-lite"/>
    </source>
</evidence>
<dbReference type="Proteomes" id="UP000245910">
    <property type="component" value="Chromosome II"/>
</dbReference>
<dbReference type="Pfam" id="PF25485">
    <property type="entry name" value="DUF7908"/>
    <property type="match status" value="1"/>
</dbReference>
<evidence type="ECO:0000313" key="4">
    <source>
        <dbReference type="EMBL" id="CEI60206.1"/>
    </source>
</evidence>
<feature type="region of interest" description="Disordered" evidence="1">
    <location>
        <begin position="304"/>
        <end position="337"/>
    </location>
</feature>